<feature type="transmembrane region" description="Helical" evidence="2">
    <location>
        <begin position="56"/>
        <end position="75"/>
    </location>
</feature>
<evidence type="ECO:0000256" key="1">
    <source>
        <dbReference type="SAM" id="MobiDB-lite"/>
    </source>
</evidence>
<feature type="transmembrane region" description="Helical" evidence="2">
    <location>
        <begin position="109"/>
        <end position="131"/>
    </location>
</feature>
<keyword evidence="2" id="KW-1133">Transmembrane helix</keyword>
<keyword evidence="2" id="KW-0812">Transmembrane</keyword>
<feature type="transmembrane region" description="Helical" evidence="2">
    <location>
        <begin position="6"/>
        <end position="27"/>
    </location>
</feature>
<evidence type="ECO:0000313" key="3">
    <source>
        <dbReference type="EMBL" id="MFD0779823.1"/>
    </source>
</evidence>
<dbReference type="SUPFAM" id="SSF103481">
    <property type="entry name" value="Multidrug resistance efflux transporter EmrE"/>
    <property type="match status" value="1"/>
</dbReference>
<sequence>MGPASVPLAGIALALLSAASLAVGNLLQARGVRIMEQKAATGAGGSKASHLVRNRWWLIGGVLLGTAILLQLGSLTFAPLIVVQPIGVAALVFTVVLSAVFARRAPSAAVVRAIAVCVIGVAAFVTVAALVSSQHPITDTQLIAVLSVLTGVLIVAGGVWGLGRSRPVPPIAWVLLGGVLSAFVATLGKTVILRVQSALRHEDFRVDTTNLLTIGCLFGIAIAGGLSIYFVQLAHAANRPEVVVAGLTVVDPAVAVVLGITILGEASGAPLWAVFAFAGAGTVAIAGVFMLSRADSDRPPVTAMSSHVEGGRPPNVGAGENSPG</sequence>
<accession>A0ABW2ZMK1</accession>
<evidence type="ECO:0000313" key="4">
    <source>
        <dbReference type="Proteomes" id="UP001597042"/>
    </source>
</evidence>
<feature type="transmembrane region" description="Helical" evidence="2">
    <location>
        <begin position="170"/>
        <end position="192"/>
    </location>
</feature>
<feature type="transmembrane region" description="Helical" evidence="2">
    <location>
        <begin position="212"/>
        <end position="231"/>
    </location>
</feature>
<dbReference type="RefSeq" id="WP_378751285.1">
    <property type="nucleotide sequence ID" value="NZ_JBHSSV010000005.1"/>
</dbReference>
<organism evidence="3 4">
    <name type="scientific">Microbacterium koreense</name>
    <dbReference type="NCBI Taxonomy" id="323761"/>
    <lineage>
        <taxon>Bacteria</taxon>
        <taxon>Bacillati</taxon>
        <taxon>Actinomycetota</taxon>
        <taxon>Actinomycetes</taxon>
        <taxon>Micrococcales</taxon>
        <taxon>Microbacteriaceae</taxon>
        <taxon>Microbacterium</taxon>
    </lineage>
</organism>
<dbReference type="PANTHER" id="PTHR40761:SF1">
    <property type="entry name" value="CONSERVED INTEGRAL MEMBRANE ALANINE VALINE AND LEUCINE RICH PROTEIN-RELATED"/>
    <property type="match status" value="1"/>
</dbReference>
<feature type="transmembrane region" description="Helical" evidence="2">
    <location>
        <begin position="243"/>
        <end position="263"/>
    </location>
</feature>
<feature type="region of interest" description="Disordered" evidence="1">
    <location>
        <begin position="297"/>
        <end position="324"/>
    </location>
</feature>
<name>A0ABW2ZMK1_9MICO</name>
<dbReference type="PANTHER" id="PTHR40761">
    <property type="entry name" value="CONSERVED INTEGRAL MEMBRANE ALANINE VALINE AND LEUCINE RICH PROTEIN-RELATED"/>
    <property type="match status" value="1"/>
</dbReference>
<dbReference type="EMBL" id="JBHTIM010000001">
    <property type="protein sequence ID" value="MFD0779823.1"/>
    <property type="molecule type" value="Genomic_DNA"/>
</dbReference>
<proteinExistence type="predicted"/>
<comment type="caution">
    <text evidence="3">The sequence shown here is derived from an EMBL/GenBank/DDBJ whole genome shotgun (WGS) entry which is preliminary data.</text>
</comment>
<dbReference type="InterPro" id="IPR037185">
    <property type="entry name" value="EmrE-like"/>
</dbReference>
<feature type="transmembrane region" description="Helical" evidence="2">
    <location>
        <begin position="269"/>
        <end position="291"/>
    </location>
</feature>
<reference evidence="4" key="1">
    <citation type="journal article" date="2019" name="Int. J. Syst. Evol. Microbiol.">
        <title>The Global Catalogue of Microorganisms (GCM) 10K type strain sequencing project: providing services to taxonomists for standard genome sequencing and annotation.</title>
        <authorList>
            <consortium name="The Broad Institute Genomics Platform"/>
            <consortium name="The Broad Institute Genome Sequencing Center for Infectious Disease"/>
            <person name="Wu L."/>
            <person name="Ma J."/>
        </authorList>
    </citation>
    <scope>NUCLEOTIDE SEQUENCE [LARGE SCALE GENOMIC DNA]</scope>
    <source>
        <strain evidence="4">CCUG 50754</strain>
    </source>
</reference>
<dbReference type="Proteomes" id="UP001597042">
    <property type="component" value="Unassembled WGS sequence"/>
</dbReference>
<keyword evidence="4" id="KW-1185">Reference proteome</keyword>
<protein>
    <submittedName>
        <fullName evidence="3">Multidrug DMT transporter permease</fullName>
    </submittedName>
</protein>
<gene>
    <name evidence="3" type="ORF">ACFQZV_00745</name>
</gene>
<feature type="transmembrane region" description="Helical" evidence="2">
    <location>
        <begin position="143"/>
        <end position="163"/>
    </location>
</feature>
<evidence type="ECO:0000256" key="2">
    <source>
        <dbReference type="SAM" id="Phobius"/>
    </source>
</evidence>
<feature type="transmembrane region" description="Helical" evidence="2">
    <location>
        <begin position="81"/>
        <end position="102"/>
    </location>
</feature>
<keyword evidence="2" id="KW-0472">Membrane</keyword>